<protein>
    <submittedName>
        <fullName evidence="1">Uncharacterized protein</fullName>
    </submittedName>
</protein>
<evidence type="ECO:0000313" key="1">
    <source>
        <dbReference type="EMBL" id="MBC6470585.1"/>
    </source>
</evidence>
<name>A0ABR7M0E5_9ACTN</name>
<evidence type="ECO:0000313" key="2">
    <source>
        <dbReference type="Proteomes" id="UP000805614"/>
    </source>
</evidence>
<gene>
    <name evidence="1" type="ORF">HKK74_34605</name>
</gene>
<accession>A0ABR7M0E5</accession>
<dbReference type="EMBL" id="JABVEC010000044">
    <property type="protein sequence ID" value="MBC6470585.1"/>
    <property type="molecule type" value="Genomic_DNA"/>
</dbReference>
<keyword evidence="2" id="KW-1185">Reference proteome</keyword>
<proteinExistence type="predicted"/>
<comment type="caution">
    <text evidence="1">The sequence shown here is derived from an EMBL/GenBank/DDBJ whole genome shotgun (WGS) entry which is preliminary data.</text>
</comment>
<reference evidence="1 2" key="1">
    <citation type="submission" date="2020-06" db="EMBL/GenBank/DDBJ databases">
        <title>Actinomadura xiongansis sp. nov., isolated from soil of Baiyangdian.</title>
        <authorList>
            <person name="Zhang X."/>
        </authorList>
    </citation>
    <scope>NUCLEOTIDE SEQUENCE [LARGE SCALE GENOMIC DNA]</scope>
    <source>
        <strain evidence="1 2">HBUM206468</strain>
    </source>
</reference>
<organism evidence="1 2">
    <name type="scientific">Actinomadura alba</name>
    <dbReference type="NCBI Taxonomy" id="406431"/>
    <lineage>
        <taxon>Bacteria</taxon>
        <taxon>Bacillati</taxon>
        <taxon>Actinomycetota</taxon>
        <taxon>Actinomycetes</taxon>
        <taxon>Streptosporangiales</taxon>
        <taxon>Thermomonosporaceae</taxon>
        <taxon>Actinomadura</taxon>
    </lineage>
</organism>
<dbReference type="Proteomes" id="UP000805614">
    <property type="component" value="Unassembled WGS sequence"/>
</dbReference>
<sequence length="301" mass="32995">MWNRHVHPLEYSDTAGFVIGGNEHRSLDDLLAALELPGLAERTPVLAYGANRNPATLHVKLLNYGYRSPNGTDWCVPVLRGELHGADVAVAGLHGHGYLYGELLLNTEYSRDAVLQARICLVDADQLRVLNDSEEIREGSYHLARIPRTRLVSTGAPVQTLGYVANAHTWSSPVHGTPIGYTSVQATGRRYPSMTATDGLAHALDALDIRRQVSALSGIADDDRMAAELAKYLNGQWWYRFQTGQAPIAGYESILEIFRAAMADSSLPVRTYDHLAELGQIIPVEAAYSPDNLLGRVQPND</sequence>